<dbReference type="RefSeq" id="WP_137245000.1">
    <property type="nucleotide sequence ID" value="NZ_SZQA01000001.1"/>
</dbReference>
<evidence type="ECO:0000313" key="1">
    <source>
        <dbReference type="EMBL" id="TKK91303.1"/>
    </source>
</evidence>
<reference evidence="1 2" key="1">
    <citation type="submission" date="2019-04" db="EMBL/GenBank/DDBJ databases">
        <title>Herbidospora sp. NEAU-GS14.nov., a novel actinomycete isolated from soil.</title>
        <authorList>
            <person name="Han L."/>
        </authorList>
    </citation>
    <scope>NUCLEOTIDE SEQUENCE [LARGE SCALE GENOMIC DNA]</scope>
    <source>
        <strain evidence="1 2">NEAU-GS14</strain>
    </source>
</reference>
<proteinExistence type="predicted"/>
<dbReference type="EMBL" id="SZQA01000001">
    <property type="protein sequence ID" value="TKK91303.1"/>
    <property type="molecule type" value="Genomic_DNA"/>
</dbReference>
<dbReference type="OrthoDB" id="3482173at2"/>
<dbReference type="AlphaFoldDB" id="A0A4V5V1A6"/>
<accession>A0A4V5V1A6</accession>
<dbReference type="Proteomes" id="UP000308705">
    <property type="component" value="Unassembled WGS sequence"/>
</dbReference>
<keyword evidence="2" id="KW-1185">Reference proteome</keyword>
<protein>
    <recommendedName>
        <fullName evidence="3">SH3 domain-containing protein</fullName>
    </recommendedName>
</protein>
<name>A0A4V5V1A6_9ACTN</name>
<organism evidence="1 2">
    <name type="scientific">Herbidospora galbida</name>
    <dbReference type="NCBI Taxonomy" id="2575442"/>
    <lineage>
        <taxon>Bacteria</taxon>
        <taxon>Bacillati</taxon>
        <taxon>Actinomycetota</taxon>
        <taxon>Actinomycetes</taxon>
        <taxon>Streptosporangiales</taxon>
        <taxon>Streptosporangiaceae</taxon>
        <taxon>Herbidospora</taxon>
    </lineage>
</organism>
<comment type="caution">
    <text evidence="1">The sequence shown here is derived from an EMBL/GenBank/DDBJ whole genome shotgun (WGS) entry which is preliminary data.</text>
</comment>
<gene>
    <name evidence="1" type="ORF">FDA94_00350</name>
</gene>
<evidence type="ECO:0008006" key="3">
    <source>
        <dbReference type="Google" id="ProtNLM"/>
    </source>
</evidence>
<sequence length="160" mass="17528">MGTSDILKFACPCQPSRAILTVDHHGRKIHSSKIHRRELEMRMKGNRTLSIATAAITIVATPVAATSPSAAATAKGTQVMAGCTSWTPHIRRVRVGSTKVHSSYSSKSSVKATWKYRQLFRVNKRCVNSAGNLWWHSDCCAGVTGYVWNDHTEISGTGWS</sequence>
<evidence type="ECO:0000313" key="2">
    <source>
        <dbReference type="Proteomes" id="UP000308705"/>
    </source>
</evidence>